<evidence type="ECO:0000256" key="3">
    <source>
        <dbReference type="ARBA" id="ARBA00023237"/>
    </source>
</evidence>
<proteinExistence type="predicted"/>
<dbReference type="EMBL" id="CP013345">
    <property type="protein sequence ID" value="AMU92580.1"/>
    <property type="molecule type" value="Genomic_DNA"/>
</dbReference>
<dbReference type="Proteomes" id="UP000076088">
    <property type="component" value="Plasmid unnamed1"/>
</dbReference>
<dbReference type="Gene3D" id="2.40.170.20">
    <property type="entry name" value="TonB-dependent receptor, beta-barrel domain"/>
    <property type="match status" value="1"/>
</dbReference>
<reference evidence="5 6" key="2">
    <citation type="journal article" date="2016" name="Genome Announc.">
        <title>Complete Genome Sequence of Sphingopyxis macrogoltabida Strain 203N (NBRC 111659), a Polyethylene Glycol Degrader.</title>
        <authorList>
            <person name="Ohtsubo Y."/>
            <person name="Nonoyama S."/>
            <person name="Nagata Y."/>
            <person name="Numata M."/>
            <person name="Tsuchikane K."/>
            <person name="Hosoyama A."/>
            <person name="Yamazoe A."/>
            <person name="Tsuda M."/>
            <person name="Fujita N."/>
            <person name="Kawai F."/>
        </authorList>
    </citation>
    <scope>NUCLEOTIDE SEQUENCE [LARGE SCALE GENOMIC DNA]</scope>
    <source>
        <strain evidence="5 6">203N</strain>
    </source>
</reference>
<dbReference type="RefSeq" id="WP_054734587.1">
    <property type="nucleotide sequence ID" value="NZ_CP013345.1"/>
</dbReference>
<evidence type="ECO:0000313" key="6">
    <source>
        <dbReference type="Proteomes" id="UP000076088"/>
    </source>
</evidence>
<feature type="domain" description="TonB-dependent receptor-like beta-barrel" evidence="4">
    <location>
        <begin position="8"/>
        <end position="100"/>
    </location>
</feature>
<evidence type="ECO:0000313" key="5">
    <source>
        <dbReference type="EMBL" id="AMU92580.1"/>
    </source>
</evidence>
<geneLocation type="plasmid" evidence="5 6">
    <name>unnamed1</name>
</geneLocation>
<organism evidence="5 6">
    <name type="scientific">Sphingopyxis macrogoltabida</name>
    <name type="common">Sphingomonas macrogoltabidus</name>
    <dbReference type="NCBI Taxonomy" id="33050"/>
    <lineage>
        <taxon>Bacteria</taxon>
        <taxon>Pseudomonadati</taxon>
        <taxon>Pseudomonadota</taxon>
        <taxon>Alphaproteobacteria</taxon>
        <taxon>Sphingomonadales</taxon>
        <taxon>Sphingomonadaceae</taxon>
        <taxon>Sphingopyxis</taxon>
    </lineage>
</organism>
<accession>A0AAC9FHJ8</accession>
<dbReference type="SUPFAM" id="SSF56935">
    <property type="entry name" value="Porins"/>
    <property type="match status" value="1"/>
</dbReference>
<dbReference type="InterPro" id="IPR036942">
    <property type="entry name" value="Beta-barrel_TonB_sf"/>
</dbReference>
<keyword evidence="3" id="KW-0998">Cell outer membrane</keyword>
<protein>
    <recommendedName>
        <fullName evidence="4">TonB-dependent receptor-like beta-barrel domain-containing protein</fullName>
    </recommendedName>
</protein>
<reference evidence="6" key="1">
    <citation type="submission" date="2015-11" db="EMBL/GenBank/DDBJ databases">
        <title>Complete genome sequence of a polyethylene-glycol degrader Sphingopyxis macrogoltabida 203N (NBRC 111659).</title>
        <authorList>
            <person name="Yoshiyuki O."/>
            <person name="Shouta N."/>
            <person name="Nagata Y."/>
            <person name="Numata M."/>
            <person name="Tsuchikane K."/>
            <person name="Hosoyama A."/>
            <person name="Yamazoe A."/>
            <person name="Tsuda M."/>
            <person name="Fujita N."/>
            <person name="Kawai F."/>
        </authorList>
    </citation>
    <scope>NUCLEOTIDE SEQUENCE [LARGE SCALE GENOMIC DNA]</scope>
    <source>
        <strain evidence="6">203N</strain>
        <plasmid evidence="6">unnamed1</plasmid>
    </source>
</reference>
<evidence type="ECO:0000256" key="2">
    <source>
        <dbReference type="ARBA" id="ARBA00023136"/>
    </source>
</evidence>
<dbReference type="InterPro" id="IPR000531">
    <property type="entry name" value="Beta-barrel_TonB"/>
</dbReference>
<gene>
    <name evidence="5" type="ORF">ATM17_30435</name>
</gene>
<evidence type="ECO:0000256" key="1">
    <source>
        <dbReference type="ARBA" id="ARBA00004442"/>
    </source>
</evidence>
<evidence type="ECO:0000259" key="4">
    <source>
        <dbReference type="Pfam" id="PF00593"/>
    </source>
</evidence>
<dbReference type="GO" id="GO:0009279">
    <property type="term" value="C:cell outer membrane"/>
    <property type="evidence" value="ECO:0007669"/>
    <property type="project" value="UniProtKB-SubCell"/>
</dbReference>
<keyword evidence="2" id="KW-0472">Membrane</keyword>
<dbReference type="Pfam" id="PF00593">
    <property type="entry name" value="TonB_dep_Rec_b-barrel"/>
    <property type="match status" value="1"/>
</dbReference>
<dbReference type="KEGG" id="smaz:LH19_26440"/>
<sequence>MTNTLVNASADLAGVRLPRAPKWTLTGGFTIKKELSSDWQFQLSANARYTTNYDFYPAALGPLQFARQKAYALVNMSADIRKNLGNGDRAFSIGVYANNVTDTRYFYQKNTQATFGLSDIVAEPIGYGVRTSITF</sequence>
<comment type="subcellular location">
    <subcellularLocation>
        <location evidence="1">Cell outer membrane</location>
    </subcellularLocation>
</comment>
<keyword evidence="5" id="KW-0614">Plasmid</keyword>
<name>A0AAC9FHJ8_SPHMC</name>
<dbReference type="AlphaFoldDB" id="A0AAC9FHJ8"/>
<keyword evidence="6" id="KW-1185">Reference proteome</keyword>